<dbReference type="Proteomes" id="UP000034325">
    <property type="component" value="Unassembled WGS sequence"/>
</dbReference>
<proteinExistence type="predicted"/>
<reference evidence="1 2" key="1">
    <citation type="journal article" date="2015" name="Nature">
        <title>rRNA introns, odd ribosomes, and small enigmatic genomes across a large radiation of phyla.</title>
        <authorList>
            <person name="Brown C.T."/>
            <person name="Hug L.A."/>
            <person name="Thomas B.C."/>
            <person name="Sharon I."/>
            <person name="Castelle C.J."/>
            <person name="Singh A."/>
            <person name="Wilkins M.J."/>
            <person name="Williams K.H."/>
            <person name="Banfield J.F."/>
        </authorList>
    </citation>
    <scope>NUCLEOTIDE SEQUENCE [LARGE SCALE GENOMIC DNA]</scope>
</reference>
<name>A0A0G0M0R6_9BACT</name>
<accession>A0A0G0M0R6</accession>
<evidence type="ECO:0000313" key="1">
    <source>
        <dbReference type="EMBL" id="KKQ97748.1"/>
    </source>
</evidence>
<gene>
    <name evidence="1" type="ORF">UT23_C0008G0021</name>
</gene>
<dbReference type="EMBL" id="LBWA01000008">
    <property type="protein sequence ID" value="KKQ97748.1"/>
    <property type="molecule type" value="Genomic_DNA"/>
</dbReference>
<organism evidence="1 2">
    <name type="scientific">Candidatus Woesebacteria bacterium GW2011_GWA1_39_12</name>
    <dbReference type="NCBI Taxonomy" id="1618549"/>
    <lineage>
        <taxon>Bacteria</taxon>
        <taxon>Candidatus Woeseibacteriota</taxon>
    </lineage>
</organism>
<comment type="caution">
    <text evidence="1">The sequence shown here is derived from an EMBL/GenBank/DDBJ whole genome shotgun (WGS) entry which is preliminary data.</text>
</comment>
<sequence length="130" mass="14925">MLESKSSINQGLAEIYKEACQNLGRYLDGLNHGVARSYKGRMRQETVRQEVEEYGQESLYHTFETPYVQGYGLVVSTLNILERLNVHTNTDLLGLDIENAEKQNRDFGDKKVELVGLFKEIVRAQKDLEE</sequence>
<evidence type="ECO:0000313" key="2">
    <source>
        <dbReference type="Proteomes" id="UP000034325"/>
    </source>
</evidence>
<dbReference type="AlphaFoldDB" id="A0A0G0M0R6"/>
<protein>
    <submittedName>
        <fullName evidence="1">Uncharacterized protein</fullName>
    </submittedName>
</protein>